<dbReference type="GeneID" id="82526655"/>
<name>A0A2V1IIP2_9BACT</name>
<dbReference type="AlphaFoldDB" id="A0A2V1IIP2"/>
<dbReference type="GO" id="GO:0009691">
    <property type="term" value="P:cytokinin biosynthetic process"/>
    <property type="evidence" value="ECO:0007669"/>
    <property type="project" value="UniProtKB-UniRule"/>
</dbReference>
<protein>
    <recommendedName>
        <fullName evidence="3">Cytokinin riboside 5'-monophosphate phosphoribohydrolase</fullName>
        <ecNumber evidence="3">3.2.2.n1</ecNumber>
    </recommendedName>
</protein>
<dbReference type="NCBIfam" id="TIGR00730">
    <property type="entry name" value="Rossman fold protein, TIGR00730 family"/>
    <property type="match status" value="1"/>
</dbReference>
<dbReference type="Pfam" id="PF03641">
    <property type="entry name" value="Lysine_decarbox"/>
    <property type="match status" value="1"/>
</dbReference>
<dbReference type="Gene3D" id="3.40.50.450">
    <property type="match status" value="1"/>
</dbReference>
<evidence type="ECO:0000256" key="2">
    <source>
        <dbReference type="ARBA" id="ARBA00006763"/>
    </source>
</evidence>
<keyword evidence="5" id="KW-1185">Reference proteome</keyword>
<dbReference type="InterPro" id="IPR031100">
    <property type="entry name" value="LOG_fam"/>
</dbReference>
<evidence type="ECO:0000256" key="3">
    <source>
        <dbReference type="RuleBase" id="RU363015"/>
    </source>
</evidence>
<dbReference type="InterPro" id="IPR005269">
    <property type="entry name" value="LOG"/>
</dbReference>
<organism evidence="4 5">
    <name type="scientific">Duncaniella muris</name>
    <dbReference type="NCBI Taxonomy" id="2094150"/>
    <lineage>
        <taxon>Bacteria</taxon>
        <taxon>Pseudomonadati</taxon>
        <taxon>Bacteroidota</taxon>
        <taxon>Bacteroidia</taxon>
        <taxon>Bacteroidales</taxon>
        <taxon>Muribaculaceae</taxon>
        <taxon>Duncaniella</taxon>
    </lineage>
</organism>
<dbReference type="SUPFAM" id="SSF102405">
    <property type="entry name" value="MCP/YpsA-like"/>
    <property type="match status" value="1"/>
</dbReference>
<keyword evidence="3" id="KW-0203">Cytokinin biosynthesis</keyword>
<evidence type="ECO:0000256" key="1">
    <source>
        <dbReference type="ARBA" id="ARBA00000274"/>
    </source>
</evidence>
<dbReference type="PANTHER" id="PTHR31223:SF70">
    <property type="entry name" value="LOG FAMILY PROTEIN YJL055W"/>
    <property type="match status" value="1"/>
</dbReference>
<gene>
    <name evidence="4" type="ORF">C5O23_09915</name>
</gene>
<proteinExistence type="inferred from homology"/>
<dbReference type="EMBL" id="PUEC01000022">
    <property type="protein sequence ID" value="PWB01364.1"/>
    <property type="molecule type" value="Genomic_DNA"/>
</dbReference>
<dbReference type="PANTHER" id="PTHR31223">
    <property type="entry name" value="LOG FAMILY PROTEIN YJL055W"/>
    <property type="match status" value="1"/>
</dbReference>
<keyword evidence="3" id="KW-0378">Hydrolase</keyword>
<dbReference type="GO" id="GO:0008714">
    <property type="term" value="F:AMP nucleosidase activity"/>
    <property type="evidence" value="ECO:0007669"/>
    <property type="project" value="UniProtKB-EC"/>
</dbReference>
<evidence type="ECO:0000313" key="5">
    <source>
        <dbReference type="Proteomes" id="UP000244905"/>
    </source>
</evidence>
<dbReference type="EC" id="3.2.2.n1" evidence="3"/>
<dbReference type="GO" id="GO:0005829">
    <property type="term" value="C:cytosol"/>
    <property type="evidence" value="ECO:0007669"/>
    <property type="project" value="TreeGrafter"/>
</dbReference>
<sequence>MNSKSERNGVVVYCASSSEIDQKYLQVARQTGSLIASSGRPLVCGGGAGGMMAAAIEGAVEAGGEAVGVLPEFMMRKRWNHPRLSHCIVTDSMHSRKMTMASMSCAAIALPGGIGTLDELAEIMTWHQLGLFTGPVIIVNTDGYYDPLLDMFRRMTELGFMRDGLIPALVATTPEEALSLIGNHVEESEK</sequence>
<comment type="catalytic activity">
    <reaction evidence="1">
        <text>AMP + H2O = D-ribose 5-phosphate + adenine</text>
        <dbReference type="Rhea" id="RHEA:20129"/>
        <dbReference type="ChEBI" id="CHEBI:15377"/>
        <dbReference type="ChEBI" id="CHEBI:16708"/>
        <dbReference type="ChEBI" id="CHEBI:78346"/>
        <dbReference type="ChEBI" id="CHEBI:456215"/>
        <dbReference type="EC" id="3.2.2.4"/>
    </reaction>
</comment>
<comment type="caution">
    <text evidence="4">The sequence shown here is derived from an EMBL/GenBank/DDBJ whole genome shotgun (WGS) entry which is preliminary data.</text>
</comment>
<comment type="similarity">
    <text evidence="2 3">Belongs to the LOG family.</text>
</comment>
<reference evidence="5" key="1">
    <citation type="submission" date="2018-02" db="EMBL/GenBank/DDBJ databases">
        <authorList>
            <person name="Clavel T."/>
            <person name="Strowig T."/>
        </authorList>
    </citation>
    <scope>NUCLEOTIDE SEQUENCE [LARGE SCALE GENOMIC DNA]</scope>
    <source>
        <strain evidence="5">DSM 103720</strain>
    </source>
</reference>
<evidence type="ECO:0000313" key="4">
    <source>
        <dbReference type="EMBL" id="PWB01364.1"/>
    </source>
</evidence>
<dbReference type="RefSeq" id="WP_107032788.1">
    <property type="nucleotide sequence ID" value="NZ_PUEC01000022.1"/>
</dbReference>
<accession>A0A2V1IIP2</accession>
<dbReference type="Proteomes" id="UP000244905">
    <property type="component" value="Unassembled WGS sequence"/>
</dbReference>